<dbReference type="Proteomes" id="UP001224083">
    <property type="component" value="Unassembled WGS sequence"/>
</dbReference>
<gene>
    <name evidence="2" type="ORF">O7M46_00925</name>
</gene>
<reference evidence="2 3" key="1">
    <citation type="submission" date="2022-12" db="EMBL/GenBank/DDBJ databases">
        <title>Genome sequence of Pasteurellaceae Bisgaard Taxon 45.</title>
        <authorList>
            <person name="Foggin C."/>
            <person name="Rosen L.E."/>
            <person name="Henton M."/>
            <person name="Buys A."/>
            <person name="Floyd T."/>
            <person name="Turner A.D."/>
            <person name="Tarbin J."/>
            <person name="Lloyd A.S."/>
            <person name="Chaitezvi C."/>
            <person name="Ellis R.J."/>
            <person name="Roberts H.C."/>
            <person name="Dastjerdi A."/>
            <person name="Nunez A."/>
            <person name="Van Vliet A.H."/>
            <person name="Steinbach F."/>
        </authorList>
    </citation>
    <scope>NUCLEOTIDE SEQUENCE [LARGE SCALE GENOMIC DNA]</scope>
    <source>
        <strain evidence="2 3">VF20HR</strain>
    </source>
</reference>
<keyword evidence="3" id="KW-1185">Reference proteome</keyword>
<comment type="caution">
    <text evidence="2">The sequence shown here is derived from an EMBL/GenBank/DDBJ whole genome shotgun (WGS) entry which is preliminary data.</text>
</comment>
<organism evidence="2 3">
    <name type="scientific">Bisgaard Taxon 45</name>
    <dbReference type="NCBI Taxonomy" id="304289"/>
    <lineage>
        <taxon>Bacteria</taxon>
        <taxon>Pseudomonadati</taxon>
        <taxon>Pseudomonadota</taxon>
        <taxon>Gammaproteobacteria</taxon>
        <taxon>Pasteurellales</taxon>
        <taxon>Pasteurellaceae</taxon>
    </lineage>
</organism>
<dbReference type="Pfam" id="PF13692">
    <property type="entry name" value="Glyco_trans_1_4"/>
    <property type="match status" value="1"/>
</dbReference>
<dbReference type="PANTHER" id="PTHR12526:SF622">
    <property type="entry name" value="GLYCOSYLTRANSFERASE (GROUP I)"/>
    <property type="match status" value="1"/>
</dbReference>
<evidence type="ECO:0000313" key="2">
    <source>
        <dbReference type="EMBL" id="MDP9499523.1"/>
    </source>
</evidence>
<dbReference type="PANTHER" id="PTHR12526">
    <property type="entry name" value="GLYCOSYLTRANSFERASE"/>
    <property type="match status" value="1"/>
</dbReference>
<name>A0ABT9KBR2_9PAST</name>
<proteinExistence type="predicted"/>
<dbReference type="InterPro" id="IPR028098">
    <property type="entry name" value="Glyco_trans_4-like_N"/>
</dbReference>
<protein>
    <submittedName>
        <fullName evidence="2">Glycosyltransferase family 4 protein</fullName>
    </submittedName>
</protein>
<dbReference type="CDD" id="cd03794">
    <property type="entry name" value="GT4_WbuB-like"/>
    <property type="match status" value="1"/>
</dbReference>
<feature type="domain" description="Glycosyltransferase subfamily 4-like N-terminal" evidence="1">
    <location>
        <begin position="19"/>
        <end position="188"/>
    </location>
</feature>
<accession>A0ABT9KBR2</accession>
<evidence type="ECO:0000259" key="1">
    <source>
        <dbReference type="Pfam" id="PF13439"/>
    </source>
</evidence>
<dbReference type="EMBL" id="JAQAHH010000001">
    <property type="protein sequence ID" value="MDP9499523.1"/>
    <property type="molecule type" value="Genomic_DNA"/>
</dbReference>
<dbReference type="Pfam" id="PF13439">
    <property type="entry name" value="Glyco_transf_4"/>
    <property type="match status" value="1"/>
</dbReference>
<dbReference type="Gene3D" id="3.40.50.2000">
    <property type="entry name" value="Glycogen Phosphorylase B"/>
    <property type="match status" value="2"/>
</dbReference>
<dbReference type="SUPFAM" id="SSF53756">
    <property type="entry name" value="UDP-Glycosyltransferase/glycogen phosphorylase"/>
    <property type="match status" value="1"/>
</dbReference>
<evidence type="ECO:0000313" key="3">
    <source>
        <dbReference type="Proteomes" id="UP001224083"/>
    </source>
</evidence>
<sequence>MRVAYICADPGIPVFGTKGASVHVQEVIKGMCQRGLDVVLFAQRLGGEPPEALRGIEVHRLPALSKENSTERALSALAANEKVEKLLQASGQFDLVYERYSLWSYAGMSVAKKQGCVGILEVNAPLIEEQKKHRELPLEEEAQKVAENVFANADAMIAVSPGVKAYLETFEQAEGRIYVIANGVNLDRFSLAAQQNAARLRNHVVQGKMQPATIGFLGTLKPWHGVAILVQAWRLLRKQGHRVQLLIVGDGPEYEKLHQEIEQCGLLDEVCFTGAVLPEHVPDWLAKMDIAVAPYPTMEHFYFSPLKIYEYMAAGLPVIATDVGHLDTVIDDHQNGILVAPDSPQSIADAIATLLANPIKAQQLGMMARLTAEKQHSWLSVVDRVLDIVKSCQGCQNT</sequence>